<proteinExistence type="predicted"/>
<comment type="caution">
    <text evidence="1">The sequence shown here is derived from an EMBL/GenBank/DDBJ whole genome shotgun (WGS) entry which is preliminary data.</text>
</comment>
<name>A0A8H4P2M7_9HYPO</name>
<sequence>MCVKSIIVKKCGTCNADLGGGGHVDRFCEKARREKKFEACGKKAPEIVSEDTSGTCKECRKKEKEKK</sequence>
<evidence type="ECO:0000313" key="1">
    <source>
        <dbReference type="EMBL" id="KAF4454878.1"/>
    </source>
</evidence>
<dbReference type="Proteomes" id="UP000605986">
    <property type="component" value="Unassembled WGS sequence"/>
</dbReference>
<dbReference type="AlphaFoldDB" id="A0A8H4P2M7"/>
<reference evidence="1" key="1">
    <citation type="submission" date="2020-01" db="EMBL/GenBank/DDBJ databases">
        <title>Identification and distribution of gene clusters putatively required for synthesis of sphingolipid metabolism inhibitors in phylogenetically diverse species of the filamentous fungus Fusarium.</title>
        <authorList>
            <person name="Kim H.-S."/>
            <person name="Busman M."/>
            <person name="Brown D.W."/>
            <person name="Divon H."/>
            <person name="Uhlig S."/>
            <person name="Proctor R.H."/>
        </authorList>
    </citation>
    <scope>NUCLEOTIDE SEQUENCE</scope>
    <source>
        <strain evidence="1">NRRL 53441</strain>
    </source>
</reference>
<protein>
    <submittedName>
        <fullName evidence="1">Uncharacterized protein</fullName>
    </submittedName>
</protein>
<accession>A0A8H4P2M7</accession>
<dbReference type="EMBL" id="JAADJG010000114">
    <property type="protein sequence ID" value="KAF4454878.1"/>
    <property type="molecule type" value="Genomic_DNA"/>
</dbReference>
<gene>
    <name evidence="1" type="ORF">F53441_2671</name>
</gene>
<keyword evidence="2" id="KW-1185">Reference proteome</keyword>
<organism evidence="1 2">
    <name type="scientific">Fusarium austroafricanum</name>
    <dbReference type="NCBI Taxonomy" id="2364996"/>
    <lineage>
        <taxon>Eukaryota</taxon>
        <taxon>Fungi</taxon>
        <taxon>Dikarya</taxon>
        <taxon>Ascomycota</taxon>
        <taxon>Pezizomycotina</taxon>
        <taxon>Sordariomycetes</taxon>
        <taxon>Hypocreomycetidae</taxon>
        <taxon>Hypocreales</taxon>
        <taxon>Nectriaceae</taxon>
        <taxon>Fusarium</taxon>
        <taxon>Fusarium concolor species complex</taxon>
    </lineage>
</organism>
<evidence type="ECO:0000313" key="2">
    <source>
        <dbReference type="Proteomes" id="UP000605986"/>
    </source>
</evidence>